<dbReference type="RefSeq" id="WP_191184961.1">
    <property type="nucleotide sequence ID" value="NZ_JACXAJ010000011.1"/>
</dbReference>
<evidence type="ECO:0000313" key="3">
    <source>
        <dbReference type="Proteomes" id="UP000625551"/>
    </source>
</evidence>
<protein>
    <submittedName>
        <fullName evidence="2">DUF91 domain-containing protein</fullName>
    </submittedName>
</protein>
<evidence type="ECO:0000313" key="2">
    <source>
        <dbReference type="EMBL" id="MBD1398829.1"/>
    </source>
</evidence>
<comment type="caution">
    <text evidence="2">The sequence shown here is derived from an EMBL/GenBank/DDBJ whole genome shotgun (WGS) entry which is preliminary data.</text>
</comment>
<keyword evidence="3" id="KW-1185">Reference proteome</keyword>
<dbReference type="Pfam" id="PF01939">
    <property type="entry name" value="NucS_C"/>
    <property type="match status" value="1"/>
</dbReference>
<name>A0ABR7XKM8_9BACT</name>
<sequence length="277" mass="32515">MSPLFEKLKSLFTRSIGHSADIVKAGKSPKRTRKVKRNTDKELQTIEQMKLIVSRNGYCSIKVKSLFQLYGYKQRGHSNVLQVRECLEREGLFLCRKAMTDTNWNKNVRIHSFPVERLGDIFNMEKEMEDAFAINHWYKLLGLEMCLPVDGTDHMSDRQFKPDGTKDRLDFKATDKEGNHVVVELKHKDGDNRLVEQALRYRTHLMNHYNTDRVRCVIITGIRCLHTAKALYALPLQERELIRWYVYNWDILRPADISFVEVTYDFIAKHLTMDSNC</sequence>
<evidence type="ECO:0000259" key="1">
    <source>
        <dbReference type="Pfam" id="PF01939"/>
    </source>
</evidence>
<dbReference type="InterPro" id="IPR048301">
    <property type="entry name" value="NucS_C"/>
</dbReference>
<organism evidence="2 3">
    <name type="scientific">Pontibacter aquaedesilientis</name>
    <dbReference type="NCBI Taxonomy" id="2766980"/>
    <lineage>
        <taxon>Bacteria</taxon>
        <taxon>Pseudomonadati</taxon>
        <taxon>Bacteroidota</taxon>
        <taxon>Cytophagia</taxon>
        <taxon>Cytophagales</taxon>
        <taxon>Hymenobacteraceae</taxon>
        <taxon>Pontibacter</taxon>
    </lineage>
</organism>
<dbReference type="Proteomes" id="UP000625551">
    <property type="component" value="Unassembled WGS sequence"/>
</dbReference>
<dbReference type="Gene3D" id="3.40.1350.10">
    <property type="match status" value="1"/>
</dbReference>
<feature type="domain" description="Endonuclease NucS C-terminal" evidence="1">
    <location>
        <begin position="169"/>
        <end position="220"/>
    </location>
</feature>
<dbReference type="EMBL" id="JACXAJ010000011">
    <property type="protein sequence ID" value="MBD1398829.1"/>
    <property type="molecule type" value="Genomic_DNA"/>
</dbReference>
<reference evidence="2 3" key="1">
    <citation type="submission" date="2020-09" db="EMBL/GenBank/DDBJ databases">
        <title>Genome sequencing and assembly of Pontibacter sp.</title>
        <authorList>
            <person name="Chhetri G."/>
        </authorList>
    </citation>
    <scope>NUCLEOTIDE SEQUENCE [LARGE SCALE GENOMIC DNA]</scope>
    <source>
        <strain evidence="2 3">JH31</strain>
    </source>
</reference>
<accession>A0ABR7XKM8</accession>
<dbReference type="InterPro" id="IPR011856">
    <property type="entry name" value="tRNA_endonuc-like_dom_sf"/>
</dbReference>
<gene>
    <name evidence="2" type="ORF">H9Q13_16780</name>
</gene>
<proteinExistence type="predicted"/>